<sequence length="78" mass="9126">MSSRSNKTTVPKRRLHATAHEFAHTLRSTRPSYDATLQYVKGRIADLTDATGYKHLPRMLERYKAALVELKRQPRKFR</sequence>
<gene>
    <name evidence="1" type="ORF">LCGC14_0768670</name>
</gene>
<evidence type="ECO:0000313" key="1">
    <source>
        <dbReference type="EMBL" id="KKN36944.1"/>
    </source>
</evidence>
<name>A0A0F9Q376_9ZZZZ</name>
<dbReference type="EMBL" id="LAZR01001932">
    <property type="protein sequence ID" value="KKN36944.1"/>
    <property type="molecule type" value="Genomic_DNA"/>
</dbReference>
<proteinExistence type="predicted"/>
<comment type="caution">
    <text evidence="1">The sequence shown here is derived from an EMBL/GenBank/DDBJ whole genome shotgun (WGS) entry which is preliminary data.</text>
</comment>
<organism evidence="1">
    <name type="scientific">marine sediment metagenome</name>
    <dbReference type="NCBI Taxonomy" id="412755"/>
    <lineage>
        <taxon>unclassified sequences</taxon>
        <taxon>metagenomes</taxon>
        <taxon>ecological metagenomes</taxon>
    </lineage>
</organism>
<reference evidence="1" key="1">
    <citation type="journal article" date="2015" name="Nature">
        <title>Complex archaea that bridge the gap between prokaryotes and eukaryotes.</title>
        <authorList>
            <person name="Spang A."/>
            <person name="Saw J.H."/>
            <person name="Jorgensen S.L."/>
            <person name="Zaremba-Niedzwiedzka K."/>
            <person name="Martijn J."/>
            <person name="Lind A.E."/>
            <person name="van Eijk R."/>
            <person name="Schleper C."/>
            <person name="Guy L."/>
            <person name="Ettema T.J."/>
        </authorList>
    </citation>
    <scope>NUCLEOTIDE SEQUENCE</scope>
</reference>
<accession>A0A0F9Q376</accession>
<dbReference type="AlphaFoldDB" id="A0A0F9Q376"/>
<protein>
    <submittedName>
        <fullName evidence="1">Uncharacterized protein</fullName>
    </submittedName>
</protein>